<evidence type="ECO:0000256" key="2">
    <source>
        <dbReference type="ARBA" id="ARBA00022801"/>
    </source>
</evidence>
<dbReference type="GO" id="GO:0008422">
    <property type="term" value="F:beta-glucosidase activity"/>
    <property type="evidence" value="ECO:0007669"/>
    <property type="project" value="UniProtKB-ARBA"/>
</dbReference>
<dbReference type="InterPro" id="IPR050288">
    <property type="entry name" value="Cellulose_deg_GH3"/>
</dbReference>
<evidence type="ECO:0000256" key="4">
    <source>
        <dbReference type="RuleBase" id="RU361161"/>
    </source>
</evidence>
<evidence type="ECO:0000256" key="3">
    <source>
        <dbReference type="ARBA" id="ARBA00023277"/>
    </source>
</evidence>
<dbReference type="InterPro" id="IPR019800">
    <property type="entry name" value="Glyco_hydro_3_AS"/>
</dbReference>
<dbReference type="Gene3D" id="3.20.20.300">
    <property type="entry name" value="Glycoside hydrolase, family 3, N-terminal domain"/>
    <property type="match status" value="2"/>
</dbReference>
<protein>
    <submittedName>
        <fullName evidence="6">Glycosyl hydrolase</fullName>
    </submittedName>
</protein>
<evidence type="ECO:0000256" key="1">
    <source>
        <dbReference type="ARBA" id="ARBA00005336"/>
    </source>
</evidence>
<dbReference type="InterPro" id="IPR017853">
    <property type="entry name" value="GH"/>
</dbReference>
<dbReference type="Pfam" id="PF01915">
    <property type="entry name" value="Glyco_hydro_3_C"/>
    <property type="match status" value="1"/>
</dbReference>
<dbReference type="Gene3D" id="2.60.40.10">
    <property type="entry name" value="Immunoglobulins"/>
    <property type="match status" value="1"/>
</dbReference>
<dbReference type="InterPro" id="IPR001764">
    <property type="entry name" value="Glyco_hydro_3_N"/>
</dbReference>
<dbReference type="Gene3D" id="3.40.50.1700">
    <property type="entry name" value="Glycoside hydrolase family 3 C-terminal domain"/>
    <property type="match status" value="2"/>
</dbReference>
<feature type="domain" description="Fibronectin type III-like" evidence="5">
    <location>
        <begin position="587"/>
        <end position="657"/>
    </location>
</feature>
<dbReference type="SUPFAM" id="SSF52279">
    <property type="entry name" value="Beta-D-glucan exohydrolase, C-terminal domain"/>
    <property type="match status" value="1"/>
</dbReference>
<dbReference type="PRINTS" id="PR00133">
    <property type="entry name" value="GLHYDRLASE3"/>
</dbReference>
<dbReference type="RefSeq" id="WP_151575064.1">
    <property type="nucleotide sequence ID" value="NZ_WBOT01000005.1"/>
</dbReference>
<proteinExistence type="inferred from homology"/>
<dbReference type="Pfam" id="PF00933">
    <property type="entry name" value="Glyco_hydro_3"/>
    <property type="match status" value="1"/>
</dbReference>
<dbReference type="Proteomes" id="UP000441354">
    <property type="component" value="Unassembled WGS sequence"/>
</dbReference>
<accession>A0A7V7RK00</accession>
<dbReference type="OrthoDB" id="9805821at2"/>
<dbReference type="InterPro" id="IPR002772">
    <property type="entry name" value="Glyco_hydro_3_C"/>
</dbReference>
<reference evidence="6 7" key="1">
    <citation type="journal article" date="2014" name="Arch. Microbiol.">
        <title>Bacillus mesophilum sp. nov., strain IITR-54T, a novel 4-chlorobiphenyl dechlorinating bacterium.</title>
        <authorList>
            <person name="Manickam N."/>
            <person name="Singh N.K."/>
            <person name="Bajaj A."/>
            <person name="Kumar R.M."/>
            <person name="Kaur G."/>
            <person name="Kaur N."/>
            <person name="Bala M."/>
            <person name="Kumar A."/>
            <person name="Mayilraj S."/>
        </authorList>
    </citation>
    <scope>NUCLEOTIDE SEQUENCE [LARGE SCALE GENOMIC DNA]</scope>
    <source>
        <strain evidence="6 7">IITR-54</strain>
    </source>
</reference>
<dbReference type="PANTHER" id="PTHR42715">
    <property type="entry name" value="BETA-GLUCOSIDASE"/>
    <property type="match status" value="1"/>
</dbReference>
<dbReference type="InterPro" id="IPR036881">
    <property type="entry name" value="Glyco_hydro_3_C_sf"/>
</dbReference>
<comment type="caution">
    <text evidence="6">The sequence shown here is derived from an EMBL/GenBank/DDBJ whole genome shotgun (WGS) entry which is preliminary data.</text>
</comment>
<dbReference type="FunFam" id="2.60.40.10:FF:000495">
    <property type="entry name" value="Periplasmic beta-glucosidase"/>
    <property type="match status" value="1"/>
</dbReference>
<sequence>MSRNIKAIISQMSLEEKASLCSGLDFWHTRGIERLGIPSIMVTDGPHGLRKQKEGSDHLGIFDSVPATCFPSAVGLASTWNKELINQVGVALGEESQAEEVAVLLGPGANIKRSPLCGRNFEYFSEDPYLSSEMAASHINGVQSQGVGTSLKHFAANNQEHRRMSTDAIIDERTLREIYLASFEGAVKKAQPWTVMSAYNKVNGEYASENHHLLNDILKDEWGFEGFVVSDWGGVNERADALSAGLELEMPASNGIGEQKIIEAVKNGKLSEEKLDRAVERFLNIIFKAVDNKKSNAVYDIEAHHRLAREVARESMVLLKNEDSILPMKKEGKIAVIGEFAKIPRYQGGGSSHIKPTKLDNILEEIEKSAGKNTNVLFAKGYELESDEVNSHLISEAKVTAAGADTVILFVGLPDRYESEGYDRQHLHLPENHVQLIEDIAEVNSNIIVVLSNGAPIEMPWISKVQGLLEGYLGGQALGGAIADLLFGDANPSGKLAETFPMQLSDNPSFLNFPGEEDLVEYKEGIFVGYRYYDKKRIEPLFPFGFGLSYTHFEYSKLSLSKKQIEESEHVTVTLNVKNAGNEAGKETVQLYVRDVESSVIRPEKELKGFEKVELQPGEEKVVTFLLDKQAFAYYSVKLKDWHVETGEFEILIGKSSKEIVLKDNVFVQSSVSIKKPVHRNTTIGDLMTDPILAPFAKELLEKMNNPVGDAAPSDGLGTELMEAMMKYMPLRALVNFSQGAMTEEMLSGIIQQLNEQLDKEME</sequence>
<keyword evidence="7" id="KW-1185">Reference proteome</keyword>
<dbReference type="InterPro" id="IPR026891">
    <property type="entry name" value="Fn3-like"/>
</dbReference>
<gene>
    <name evidence="6" type="ORF">F7732_16310</name>
</gene>
<dbReference type="GO" id="GO:0005975">
    <property type="term" value="P:carbohydrate metabolic process"/>
    <property type="evidence" value="ECO:0007669"/>
    <property type="project" value="InterPro"/>
</dbReference>
<evidence type="ECO:0000259" key="5">
    <source>
        <dbReference type="SMART" id="SM01217"/>
    </source>
</evidence>
<organism evidence="6 7">
    <name type="scientific">Bacillus mesophilum</name>
    <dbReference type="NCBI Taxonomy" id="1071718"/>
    <lineage>
        <taxon>Bacteria</taxon>
        <taxon>Bacillati</taxon>
        <taxon>Bacillota</taxon>
        <taxon>Bacilli</taxon>
        <taxon>Bacillales</taxon>
        <taxon>Bacillaceae</taxon>
        <taxon>Bacillus</taxon>
    </lineage>
</organism>
<dbReference type="PANTHER" id="PTHR42715:SF10">
    <property type="entry name" value="BETA-GLUCOSIDASE"/>
    <property type="match status" value="1"/>
</dbReference>
<keyword evidence="3" id="KW-0119">Carbohydrate metabolism</keyword>
<dbReference type="EMBL" id="WBOT01000005">
    <property type="protein sequence ID" value="KAB2331406.1"/>
    <property type="molecule type" value="Genomic_DNA"/>
</dbReference>
<dbReference type="InterPro" id="IPR036962">
    <property type="entry name" value="Glyco_hydro_3_N_sf"/>
</dbReference>
<evidence type="ECO:0000313" key="6">
    <source>
        <dbReference type="EMBL" id="KAB2331406.1"/>
    </source>
</evidence>
<dbReference type="InterPro" id="IPR013783">
    <property type="entry name" value="Ig-like_fold"/>
</dbReference>
<dbReference type="Pfam" id="PF14310">
    <property type="entry name" value="Fn3-like"/>
    <property type="match status" value="1"/>
</dbReference>
<dbReference type="SMART" id="SM01217">
    <property type="entry name" value="Fn3_like"/>
    <property type="match status" value="1"/>
</dbReference>
<keyword evidence="4" id="KW-0326">Glycosidase</keyword>
<dbReference type="AlphaFoldDB" id="A0A7V7RK00"/>
<evidence type="ECO:0000313" key="7">
    <source>
        <dbReference type="Proteomes" id="UP000441354"/>
    </source>
</evidence>
<dbReference type="PROSITE" id="PS00775">
    <property type="entry name" value="GLYCOSYL_HYDROL_F3"/>
    <property type="match status" value="1"/>
</dbReference>
<comment type="similarity">
    <text evidence="1 4">Belongs to the glycosyl hydrolase 3 family.</text>
</comment>
<name>A0A7V7RK00_9BACI</name>
<keyword evidence="2 4" id="KW-0378">Hydrolase</keyword>
<dbReference type="SUPFAM" id="SSF51445">
    <property type="entry name" value="(Trans)glycosidases"/>
    <property type="match status" value="1"/>
</dbReference>